<gene>
    <name evidence="2" type="ORF">BJD16_02290</name>
</gene>
<reference evidence="2 3" key="1">
    <citation type="submission" date="2016-09" db="EMBL/GenBank/DDBJ databases">
        <title>Draft Genome Sequence of Aeromonas sobria Strain 08005, Isolated from Sick Rana catesbeiana.</title>
        <authorList>
            <person name="Yang Q."/>
        </authorList>
    </citation>
    <scope>NUCLEOTIDE SEQUENCE [LARGE SCALE GENOMIC DNA]</scope>
    <source>
        <strain evidence="2 3">08005</strain>
    </source>
</reference>
<name>A0A1S2D7Z4_AERSO</name>
<accession>A0A1S2D7Z4</accession>
<dbReference type="SMART" id="SM01126">
    <property type="entry name" value="DDE_Tnp_IS1595"/>
    <property type="match status" value="1"/>
</dbReference>
<dbReference type="AlphaFoldDB" id="A0A1S2D7Z4"/>
<dbReference type="EMBL" id="MKFU01000001">
    <property type="protein sequence ID" value="OHY97106.1"/>
    <property type="molecule type" value="Genomic_DNA"/>
</dbReference>
<dbReference type="InterPro" id="IPR024445">
    <property type="entry name" value="Tnp_ISXO2-like"/>
</dbReference>
<organism evidence="2 3">
    <name type="scientific">Aeromonas sobria</name>
    <dbReference type="NCBI Taxonomy" id="646"/>
    <lineage>
        <taxon>Bacteria</taxon>
        <taxon>Pseudomonadati</taxon>
        <taxon>Pseudomonadota</taxon>
        <taxon>Gammaproteobacteria</taxon>
        <taxon>Aeromonadales</taxon>
        <taxon>Aeromonadaceae</taxon>
        <taxon>Aeromonas</taxon>
    </lineage>
</organism>
<sequence length="135" mass="15319">MVVQDRAGHHADFQLEHMNAETVIAVLKPLVSPDAVLCSDGAGVYASFSKVQGVTHQVVRNRQGERVAGAYHIQHVNGYHRRLKEWMERFHGVATHYLRNYLGWRRMLERYGKGVNIKACLHEALGHPMQHVIGT</sequence>
<evidence type="ECO:0000313" key="3">
    <source>
        <dbReference type="Proteomes" id="UP000179934"/>
    </source>
</evidence>
<proteinExistence type="predicted"/>
<dbReference type="NCBIfam" id="NF033547">
    <property type="entry name" value="transpos_IS1595"/>
    <property type="match status" value="1"/>
</dbReference>
<dbReference type="Proteomes" id="UP000179934">
    <property type="component" value="Unassembled WGS sequence"/>
</dbReference>
<evidence type="ECO:0000259" key="1">
    <source>
        <dbReference type="SMART" id="SM01126"/>
    </source>
</evidence>
<dbReference type="Pfam" id="PF12762">
    <property type="entry name" value="DDE_Tnp_IS1595"/>
    <property type="match status" value="1"/>
</dbReference>
<evidence type="ECO:0000313" key="2">
    <source>
        <dbReference type="EMBL" id="OHY97106.1"/>
    </source>
</evidence>
<protein>
    <recommendedName>
        <fullName evidence="1">ISXO2-like transposase domain-containing protein</fullName>
    </recommendedName>
</protein>
<feature type="domain" description="ISXO2-like transposase" evidence="1">
    <location>
        <begin position="1"/>
        <end position="107"/>
    </location>
</feature>
<comment type="caution">
    <text evidence="2">The sequence shown here is derived from an EMBL/GenBank/DDBJ whole genome shotgun (WGS) entry which is preliminary data.</text>
</comment>